<dbReference type="Proteomes" id="UP001177021">
    <property type="component" value="Unassembled WGS sequence"/>
</dbReference>
<gene>
    <name evidence="1" type="ORF">MILVUS5_LOCUS37959</name>
</gene>
<comment type="caution">
    <text evidence="1">The sequence shown here is derived from an EMBL/GenBank/DDBJ whole genome shotgun (WGS) entry which is preliminary data.</text>
</comment>
<dbReference type="EMBL" id="CASHSV030000716">
    <property type="protein sequence ID" value="CAJ2674789.1"/>
    <property type="molecule type" value="Genomic_DNA"/>
</dbReference>
<keyword evidence="2" id="KW-1185">Reference proteome</keyword>
<organism evidence="1 2">
    <name type="scientific">Trifolium pratense</name>
    <name type="common">Red clover</name>
    <dbReference type="NCBI Taxonomy" id="57577"/>
    <lineage>
        <taxon>Eukaryota</taxon>
        <taxon>Viridiplantae</taxon>
        <taxon>Streptophyta</taxon>
        <taxon>Embryophyta</taxon>
        <taxon>Tracheophyta</taxon>
        <taxon>Spermatophyta</taxon>
        <taxon>Magnoliopsida</taxon>
        <taxon>eudicotyledons</taxon>
        <taxon>Gunneridae</taxon>
        <taxon>Pentapetalae</taxon>
        <taxon>rosids</taxon>
        <taxon>fabids</taxon>
        <taxon>Fabales</taxon>
        <taxon>Fabaceae</taxon>
        <taxon>Papilionoideae</taxon>
        <taxon>50 kb inversion clade</taxon>
        <taxon>NPAAA clade</taxon>
        <taxon>Hologalegina</taxon>
        <taxon>IRL clade</taxon>
        <taxon>Trifolieae</taxon>
        <taxon>Trifolium</taxon>
    </lineage>
</organism>
<proteinExistence type="predicted"/>
<evidence type="ECO:0000313" key="2">
    <source>
        <dbReference type="Proteomes" id="UP001177021"/>
    </source>
</evidence>
<protein>
    <submittedName>
        <fullName evidence="1">Uncharacterized protein</fullName>
    </submittedName>
</protein>
<reference evidence="1" key="1">
    <citation type="submission" date="2023-10" db="EMBL/GenBank/DDBJ databases">
        <authorList>
            <person name="Rodriguez Cubillos JULIANA M."/>
            <person name="De Vega J."/>
        </authorList>
    </citation>
    <scope>NUCLEOTIDE SEQUENCE</scope>
</reference>
<sequence length="439" mass="49468">MDYYLRELEGKQANDPLFMEKMNNNRNKNSTSSSDRCLWIPGPLIVGAGPSGLAVAAYLKQKGVPSLILERSNCIASLWKLKTYDRLRLHLPKQVCELPLMKFPCGFPTYPTKQQFIEYLESYSEKFDIRPWFNETVMHAEFDDALGFWRVRSEGKVGMVTEFVCRWLIVATGENAEAVMPEIEGVGEFGGSIKHTSLYKSGEEFRGKKVLVVGCGNSGMEVCLDLCNHDAAPSIVVRDSVHILPRDMLGKSTFGLSMWLLKWLPVQLVDRILLIVSWLMLGDTERFGLVRPQLGPLELKKLCGKTPVLDVGALAKIKRGDIKVCPGMKRLKHHKVEFVDGRTENFDAIILATGYKSNVPYWLKDKDMFSKVDGYPTKPFPNGWKGENGLYAVGFTKRGLLGASMDAKNIAEDIERCWKAEAKHTTVFALLPHNLIHDY</sequence>
<name>A0ACB0M2E1_TRIPR</name>
<evidence type="ECO:0000313" key="1">
    <source>
        <dbReference type="EMBL" id="CAJ2674789.1"/>
    </source>
</evidence>
<accession>A0ACB0M2E1</accession>